<proteinExistence type="predicted"/>
<protein>
    <submittedName>
        <fullName evidence="2">Uncharacterized protein</fullName>
    </submittedName>
</protein>
<evidence type="ECO:0000256" key="1">
    <source>
        <dbReference type="SAM" id="MobiDB-lite"/>
    </source>
</evidence>
<evidence type="ECO:0000313" key="3">
    <source>
        <dbReference type="Proteomes" id="UP000507470"/>
    </source>
</evidence>
<name>A0A6J8D2R7_MYTCO</name>
<feature type="region of interest" description="Disordered" evidence="1">
    <location>
        <begin position="80"/>
        <end position="126"/>
    </location>
</feature>
<dbReference type="Proteomes" id="UP000507470">
    <property type="component" value="Unassembled WGS sequence"/>
</dbReference>
<sequence length="410" mass="46472">MGIEIRSLRNDSKQKLFEGFSKDIKALASSVAVNEILMKCGICDKKVLMNKVRARSYFIKKHFKNCQDNMRNQSTIEACLQKKSSSSDKDDNHVHAYDGNNNSQDSHQDINNDTDKEEEKRESATSDICVSGDEILHRSIPTTEAGEAECSLELHDQLSSLSCELSDLKTRELPYDISMTTMPNVYLHDICYLTLPESNIDLNEKPCSDDFGIDMSVSDNQLDIIALLDEYDSCSDIESDFHDENLYENAHSAFPLHMSNPYFDAGGGYKTYNFLRGPGNFGQGKQTSFDMDRFNLPLPDERTCRRQSTAFTTRPRIVIELLLCLVYLLKNASPYPLVENDTCTIFEYENDAAICTIVPEKYRKCDDNHPKILNEPFGICVSDHPSVLYVADRKESSILFDCTLLPRSNS</sequence>
<evidence type="ECO:0000313" key="2">
    <source>
        <dbReference type="EMBL" id="CAC5402186.1"/>
    </source>
</evidence>
<reference evidence="2 3" key="1">
    <citation type="submission" date="2020-06" db="EMBL/GenBank/DDBJ databases">
        <authorList>
            <person name="Li R."/>
            <person name="Bekaert M."/>
        </authorList>
    </citation>
    <scope>NUCLEOTIDE SEQUENCE [LARGE SCALE GENOMIC DNA]</scope>
    <source>
        <strain evidence="3">wild</strain>
    </source>
</reference>
<feature type="compositionally biased region" description="Basic and acidic residues" evidence="1">
    <location>
        <begin position="85"/>
        <end position="96"/>
    </location>
</feature>
<keyword evidence="3" id="KW-1185">Reference proteome</keyword>
<dbReference type="EMBL" id="CACVKT020006490">
    <property type="protein sequence ID" value="CAC5402186.1"/>
    <property type="molecule type" value="Genomic_DNA"/>
</dbReference>
<accession>A0A6J8D2R7</accession>
<organism evidence="2 3">
    <name type="scientific">Mytilus coruscus</name>
    <name type="common">Sea mussel</name>
    <dbReference type="NCBI Taxonomy" id="42192"/>
    <lineage>
        <taxon>Eukaryota</taxon>
        <taxon>Metazoa</taxon>
        <taxon>Spiralia</taxon>
        <taxon>Lophotrochozoa</taxon>
        <taxon>Mollusca</taxon>
        <taxon>Bivalvia</taxon>
        <taxon>Autobranchia</taxon>
        <taxon>Pteriomorphia</taxon>
        <taxon>Mytilida</taxon>
        <taxon>Mytiloidea</taxon>
        <taxon>Mytilidae</taxon>
        <taxon>Mytilinae</taxon>
        <taxon>Mytilus</taxon>
    </lineage>
</organism>
<feature type="compositionally biased region" description="Basic and acidic residues" evidence="1">
    <location>
        <begin position="106"/>
        <end position="124"/>
    </location>
</feature>
<dbReference type="AlphaFoldDB" id="A0A6J8D2R7"/>
<gene>
    <name evidence="2" type="ORF">MCOR_36170</name>
</gene>